<dbReference type="GO" id="GO:0016810">
    <property type="term" value="F:hydrolase activity, acting on carbon-nitrogen (but not peptide) bonds"/>
    <property type="evidence" value="ECO:0007669"/>
    <property type="project" value="InterPro"/>
</dbReference>
<feature type="non-terminal residue" evidence="2">
    <location>
        <position position="1"/>
    </location>
</feature>
<accession>X1N6M7</accession>
<name>X1N6M7_9ZZZZ</name>
<evidence type="ECO:0000313" key="2">
    <source>
        <dbReference type="EMBL" id="GAI39672.1"/>
    </source>
</evidence>
<protein>
    <recommendedName>
        <fullName evidence="1">Amidohydrolase 3 domain-containing protein</fullName>
    </recommendedName>
</protein>
<feature type="domain" description="Amidohydrolase 3" evidence="1">
    <location>
        <begin position="63"/>
        <end position="138"/>
    </location>
</feature>
<reference evidence="2" key="1">
    <citation type="journal article" date="2014" name="Front. Microbiol.">
        <title>High frequency of phylogenetically diverse reductive dehalogenase-homologous genes in deep subseafloor sedimentary metagenomes.</title>
        <authorList>
            <person name="Kawai M."/>
            <person name="Futagami T."/>
            <person name="Toyoda A."/>
            <person name="Takaki Y."/>
            <person name="Nishi S."/>
            <person name="Hori S."/>
            <person name="Arai W."/>
            <person name="Tsubouchi T."/>
            <person name="Morono Y."/>
            <person name="Uchiyama I."/>
            <person name="Ito T."/>
            <person name="Fujiyama A."/>
            <person name="Inagaki F."/>
            <person name="Takami H."/>
        </authorList>
    </citation>
    <scope>NUCLEOTIDE SEQUENCE</scope>
    <source>
        <strain evidence="2">Expedition CK06-06</strain>
    </source>
</reference>
<sequence>VVEEPDLYLSCGALSEDDMKKLMIHDWLMFCSDGGAYPILNETDNPRPGHPRSFGSQARVLRKYVREEKVFSLEDAVRKMTSLPAQFLQIKDRGLLMEGYKADIIVFDPQTIKDNATYANPRQYSTGTEFVMVNGKISVEKSKYNGGLNGKLLLLTENR</sequence>
<dbReference type="InterPro" id="IPR032466">
    <property type="entry name" value="Metal_Hydrolase"/>
</dbReference>
<dbReference type="InterPro" id="IPR011059">
    <property type="entry name" value="Metal-dep_hydrolase_composite"/>
</dbReference>
<dbReference type="SUPFAM" id="SSF51556">
    <property type="entry name" value="Metallo-dependent hydrolases"/>
    <property type="match status" value="1"/>
</dbReference>
<organism evidence="2">
    <name type="scientific">marine sediment metagenome</name>
    <dbReference type="NCBI Taxonomy" id="412755"/>
    <lineage>
        <taxon>unclassified sequences</taxon>
        <taxon>metagenomes</taxon>
        <taxon>ecological metagenomes</taxon>
    </lineage>
</organism>
<dbReference type="AlphaFoldDB" id="X1N6M7"/>
<proteinExistence type="predicted"/>
<dbReference type="Gene3D" id="3.20.20.140">
    <property type="entry name" value="Metal-dependent hydrolases"/>
    <property type="match status" value="1"/>
</dbReference>
<evidence type="ECO:0000259" key="1">
    <source>
        <dbReference type="Pfam" id="PF07969"/>
    </source>
</evidence>
<dbReference type="SUPFAM" id="SSF51338">
    <property type="entry name" value="Composite domain of metallo-dependent hydrolases"/>
    <property type="match status" value="1"/>
</dbReference>
<comment type="caution">
    <text evidence="2">The sequence shown here is derived from an EMBL/GenBank/DDBJ whole genome shotgun (WGS) entry which is preliminary data.</text>
</comment>
<gene>
    <name evidence="2" type="ORF">S06H3_38821</name>
</gene>
<dbReference type="EMBL" id="BARV01023692">
    <property type="protein sequence ID" value="GAI39672.1"/>
    <property type="molecule type" value="Genomic_DNA"/>
</dbReference>
<dbReference type="Pfam" id="PF07969">
    <property type="entry name" value="Amidohydro_3"/>
    <property type="match status" value="1"/>
</dbReference>
<dbReference type="InterPro" id="IPR013108">
    <property type="entry name" value="Amidohydro_3"/>
</dbReference>